<accession>S9QWZ8</accession>
<evidence type="ECO:0000313" key="1">
    <source>
        <dbReference type="EMBL" id="EPX84118.1"/>
    </source>
</evidence>
<keyword evidence="2" id="KW-1185">Reference proteome</keyword>
<name>S9QWZ8_9RHOB</name>
<evidence type="ECO:0000313" key="2">
    <source>
        <dbReference type="Proteomes" id="UP000015346"/>
    </source>
</evidence>
<gene>
    <name evidence="1" type="ORF">ruthe_02328</name>
</gene>
<reference evidence="1 2" key="1">
    <citation type="journal article" date="2013" name="Stand. Genomic Sci.">
        <title>Genome sequence of the reddish-pigmented Rubellimicrobium thermophilum type strain (DSM 16684(T)), a member of the Roseobacter clade.</title>
        <authorList>
            <person name="Fiebig A."/>
            <person name="Riedel T."/>
            <person name="Gronow S."/>
            <person name="Petersen J."/>
            <person name="Klenk H.P."/>
            <person name="Goker M."/>
        </authorList>
    </citation>
    <scope>NUCLEOTIDE SEQUENCE [LARGE SCALE GENOMIC DNA]</scope>
    <source>
        <strain evidence="1 2">DSM 16684</strain>
    </source>
</reference>
<organism evidence="1 2">
    <name type="scientific">Rubellimicrobium thermophilum DSM 16684</name>
    <dbReference type="NCBI Taxonomy" id="1123069"/>
    <lineage>
        <taxon>Bacteria</taxon>
        <taxon>Pseudomonadati</taxon>
        <taxon>Pseudomonadota</taxon>
        <taxon>Alphaproteobacteria</taxon>
        <taxon>Rhodobacterales</taxon>
        <taxon>Roseobacteraceae</taxon>
        <taxon>Rubellimicrobium</taxon>
    </lineage>
</organism>
<dbReference type="STRING" id="1123069.ruthe_02328"/>
<dbReference type="RefSeq" id="WP_021098410.1">
    <property type="nucleotide sequence ID" value="NZ_KE557322.1"/>
</dbReference>
<dbReference type="EMBL" id="AOLV01000028">
    <property type="protein sequence ID" value="EPX84118.1"/>
    <property type="molecule type" value="Genomic_DNA"/>
</dbReference>
<dbReference type="HOGENOM" id="CLU_216453_0_0_5"/>
<comment type="caution">
    <text evidence="1">The sequence shown here is derived from an EMBL/GenBank/DDBJ whole genome shotgun (WGS) entry which is preliminary data.</text>
</comment>
<protein>
    <submittedName>
        <fullName evidence="1">Uncharacterized protein</fullName>
    </submittedName>
</protein>
<proteinExistence type="predicted"/>
<dbReference type="AlphaFoldDB" id="S9QWZ8"/>
<sequence length="48" mass="5440">MFRTIQIGSCSFVQGLYVRDAEAGRIVIRVDGRLYEGWPVERALIRAA</sequence>
<dbReference type="Proteomes" id="UP000015346">
    <property type="component" value="Unassembled WGS sequence"/>
</dbReference>